<dbReference type="SUPFAM" id="SSF52518">
    <property type="entry name" value="Thiamin diphosphate-binding fold (THDP-binding)"/>
    <property type="match status" value="1"/>
</dbReference>
<dbReference type="EMBL" id="AP027732">
    <property type="protein sequence ID" value="BDZ51768.1"/>
    <property type="molecule type" value="Genomic_DNA"/>
</dbReference>
<dbReference type="PANTHER" id="PTHR42916:SF1">
    <property type="entry name" value="PROTEIN PHYLLO, CHLOROPLASTIC"/>
    <property type="match status" value="1"/>
</dbReference>
<dbReference type="InterPro" id="IPR029061">
    <property type="entry name" value="THDP-binding"/>
</dbReference>
<evidence type="ECO:0008006" key="3">
    <source>
        <dbReference type="Google" id="ProtNLM"/>
    </source>
</evidence>
<dbReference type="Gene3D" id="3.40.50.970">
    <property type="match status" value="1"/>
</dbReference>
<accession>A0ABM8GTI0</accession>
<keyword evidence="2" id="KW-1185">Reference proteome</keyword>
<evidence type="ECO:0000313" key="1">
    <source>
        <dbReference type="EMBL" id="BDZ51768.1"/>
    </source>
</evidence>
<evidence type="ECO:0000313" key="2">
    <source>
        <dbReference type="Proteomes" id="UP001321486"/>
    </source>
</evidence>
<proteinExistence type="predicted"/>
<dbReference type="PANTHER" id="PTHR42916">
    <property type="entry name" value="2-SUCCINYL-5-ENOLPYRUVYL-6-HYDROXY-3-CYCLOHEXENE-1-CARBOXYLATE SYNTHASE"/>
    <property type="match status" value="1"/>
</dbReference>
<protein>
    <recommendedName>
        <fullName evidence="3">Thiamine pyrophosphate enzyme TPP-binding domain-containing protein</fullName>
    </recommendedName>
</protein>
<dbReference type="Proteomes" id="UP001321486">
    <property type="component" value="Chromosome"/>
</dbReference>
<reference evidence="2" key="1">
    <citation type="journal article" date="2019" name="Int. J. Syst. Evol. Microbiol.">
        <title>The Global Catalogue of Microorganisms (GCM) 10K type strain sequencing project: providing services to taxonomists for standard genome sequencing and annotation.</title>
        <authorList>
            <consortium name="The Broad Institute Genomics Platform"/>
            <consortium name="The Broad Institute Genome Sequencing Center for Infectious Disease"/>
            <person name="Wu L."/>
            <person name="Ma J."/>
        </authorList>
    </citation>
    <scope>NUCLEOTIDE SEQUENCE [LARGE SCALE GENOMIC DNA]</scope>
    <source>
        <strain evidence="2">NBRC 108728</strain>
    </source>
</reference>
<gene>
    <name evidence="1" type="ORF">GCM10025867_40090</name>
</gene>
<organism evidence="1 2">
    <name type="scientific">Frondihabitans sucicola</name>
    <dbReference type="NCBI Taxonomy" id="1268041"/>
    <lineage>
        <taxon>Bacteria</taxon>
        <taxon>Bacillati</taxon>
        <taxon>Actinomycetota</taxon>
        <taxon>Actinomycetes</taxon>
        <taxon>Micrococcales</taxon>
        <taxon>Microbacteriaceae</taxon>
        <taxon>Frondihabitans</taxon>
    </lineage>
</organism>
<name>A0ABM8GTI0_9MICO</name>
<sequence length="157" mass="15957">MPGKKIGVHANRGLAGIDGTVATATGIGLASQAGGTTGPRDLQWGDGERGITRVLVGDLTLLHDAGSLLFGDGEAKPRLQVIVGNDDGGTIFDGLEVAQAAPADAMTRVQLTPQHVPLETLAAAYGWEYVLAGTRGALEQALVGSAGPVLIEVPLAR</sequence>
<dbReference type="RefSeq" id="WP_350271590.1">
    <property type="nucleotide sequence ID" value="NZ_AP027732.1"/>
</dbReference>